<proteinExistence type="predicted"/>
<organism evidence="10 11">
    <name type="scientific">Rhodotorula taiwanensis</name>
    <dbReference type="NCBI Taxonomy" id="741276"/>
    <lineage>
        <taxon>Eukaryota</taxon>
        <taxon>Fungi</taxon>
        <taxon>Dikarya</taxon>
        <taxon>Basidiomycota</taxon>
        <taxon>Pucciniomycotina</taxon>
        <taxon>Microbotryomycetes</taxon>
        <taxon>Sporidiobolales</taxon>
        <taxon>Sporidiobolaceae</taxon>
        <taxon>Rhodotorula</taxon>
    </lineage>
</organism>
<dbReference type="SMART" id="SM00220">
    <property type="entry name" value="S_TKc"/>
    <property type="match status" value="1"/>
</dbReference>
<dbReference type="Pfam" id="PF00069">
    <property type="entry name" value="Pkinase"/>
    <property type="match status" value="2"/>
</dbReference>
<keyword evidence="6 7" id="KW-0067">ATP-binding</keyword>
<reference evidence="10 11" key="1">
    <citation type="journal article" date="2018" name="Front. Microbiol.">
        <title>Prospects for Fungal Bioremediation of Acidic Radioactive Waste Sites: Characterization and Genome Sequence of Rhodotorula taiwanensis MD1149.</title>
        <authorList>
            <person name="Tkavc R."/>
            <person name="Matrosova V.Y."/>
            <person name="Grichenko O.E."/>
            <person name="Gostincar C."/>
            <person name="Volpe R.P."/>
            <person name="Klimenkova P."/>
            <person name="Gaidamakova E.K."/>
            <person name="Zhou C.E."/>
            <person name="Stewart B.J."/>
            <person name="Lyman M.G."/>
            <person name="Malfatti S.A."/>
            <person name="Rubinfeld B."/>
            <person name="Courtot M."/>
            <person name="Singh J."/>
            <person name="Dalgard C.L."/>
            <person name="Hamilton T."/>
            <person name="Frey K.G."/>
            <person name="Gunde-Cimerman N."/>
            <person name="Dugan L."/>
            <person name="Daly M.J."/>
        </authorList>
    </citation>
    <scope>NUCLEOTIDE SEQUENCE [LARGE SCALE GENOMIC DNA]</scope>
    <source>
        <strain evidence="10 11">MD1149</strain>
    </source>
</reference>
<dbReference type="Gene3D" id="1.10.510.10">
    <property type="entry name" value="Transferase(Phosphotransferase) domain 1"/>
    <property type="match status" value="2"/>
</dbReference>
<dbReference type="GO" id="GO:0005634">
    <property type="term" value="C:nucleus"/>
    <property type="evidence" value="ECO:0007669"/>
    <property type="project" value="TreeGrafter"/>
</dbReference>
<dbReference type="InterPro" id="IPR000719">
    <property type="entry name" value="Prot_kinase_dom"/>
</dbReference>
<dbReference type="InterPro" id="IPR017441">
    <property type="entry name" value="Protein_kinase_ATP_BS"/>
</dbReference>
<comment type="caution">
    <text evidence="10">The sequence shown here is derived from an EMBL/GenBank/DDBJ whole genome shotgun (WGS) entry which is preliminary data.</text>
</comment>
<dbReference type="CDD" id="cd14019">
    <property type="entry name" value="STKc_Cdc7"/>
    <property type="match status" value="1"/>
</dbReference>
<dbReference type="PROSITE" id="PS50011">
    <property type="entry name" value="PROTEIN_KINASE_DOM"/>
    <property type="match status" value="1"/>
</dbReference>
<dbReference type="PANTHER" id="PTHR44167:SF23">
    <property type="entry name" value="CDC7 KINASE, ISOFORM A-RELATED"/>
    <property type="match status" value="1"/>
</dbReference>
<feature type="domain" description="Protein kinase" evidence="9">
    <location>
        <begin position="182"/>
        <end position="639"/>
    </location>
</feature>
<evidence type="ECO:0000256" key="2">
    <source>
        <dbReference type="ARBA" id="ARBA00022527"/>
    </source>
</evidence>
<evidence type="ECO:0000256" key="3">
    <source>
        <dbReference type="ARBA" id="ARBA00022679"/>
    </source>
</evidence>
<keyword evidence="2" id="KW-0723">Serine/threonine-protein kinase</keyword>
<name>A0A2S5B236_9BASI</name>
<evidence type="ECO:0000256" key="5">
    <source>
        <dbReference type="ARBA" id="ARBA00022777"/>
    </source>
</evidence>
<evidence type="ECO:0000256" key="1">
    <source>
        <dbReference type="ARBA" id="ARBA00012513"/>
    </source>
</evidence>
<keyword evidence="4 7" id="KW-0547">Nucleotide-binding</keyword>
<evidence type="ECO:0000313" key="11">
    <source>
        <dbReference type="Proteomes" id="UP000237144"/>
    </source>
</evidence>
<dbReference type="PANTHER" id="PTHR44167">
    <property type="entry name" value="OVARIAN-SPECIFIC SERINE/THREONINE-PROTEIN KINASE LOK-RELATED"/>
    <property type="match status" value="1"/>
</dbReference>
<dbReference type="STRING" id="741276.A0A2S5B236"/>
<evidence type="ECO:0000256" key="8">
    <source>
        <dbReference type="SAM" id="MobiDB-lite"/>
    </source>
</evidence>
<dbReference type="AlphaFoldDB" id="A0A2S5B236"/>
<feature type="compositionally biased region" description="Low complexity" evidence="8">
    <location>
        <begin position="33"/>
        <end position="44"/>
    </location>
</feature>
<evidence type="ECO:0000256" key="4">
    <source>
        <dbReference type="ARBA" id="ARBA00022741"/>
    </source>
</evidence>
<dbReference type="EC" id="2.7.11.1" evidence="1"/>
<keyword evidence="11" id="KW-1185">Reference proteome</keyword>
<feature type="region of interest" description="Disordered" evidence="8">
    <location>
        <begin position="1"/>
        <end position="160"/>
    </location>
</feature>
<feature type="compositionally biased region" description="Acidic residues" evidence="8">
    <location>
        <begin position="103"/>
        <end position="155"/>
    </location>
</feature>
<keyword evidence="3" id="KW-0808">Transferase</keyword>
<dbReference type="Gene3D" id="3.30.200.20">
    <property type="entry name" value="Phosphorylase Kinase, domain 1"/>
    <property type="match status" value="1"/>
</dbReference>
<dbReference type="GO" id="GO:0004674">
    <property type="term" value="F:protein serine/threonine kinase activity"/>
    <property type="evidence" value="ECO:0007669"/>
    <property type="project" value="UniProtKB-KW"/>
</dbReference>
<gene>
    <name evidence="10" type="ORF">BMF94_6238</name>
</gene>
<dbReference type="SUPFAM" id="SSF56112">
    <property type="entry name" value="Protein kinase-like (PK-like)"/>
    <property type="match status" value="1"/>
</dbReference>
<sequence length="661" mass="74817">MAQNAPPVPAKALRAPATRVTRSASTLSKEVEPSSPADSPAKSAATEERRLGESDQDDDAEDEIILAELPSQSHDSALSSQARRQLAPAGSSALEDRDLVMDAYEDEEYSGDEDDENIYVDEEGEEDEMRDGQDDGEAQGEGDESAEEESEEEDSRSEGELQSIRYEMHGVEEAVPALAGKYKLVDRLGEGTFSSVYKALDAYHDEFDNSQWRPVARKGKVYVAIKRIYVTSSPIRIQNELELLYDLRGAPNVAYLIDAIRHEDQVLAVMPFNRHQDFRTYYRTASLPFLRSYFSCLFRALLSTHTLQIIHRDVKPANFLYDVTTGEGVLCDYGLAQKIGGDEWFEWKSDCLHSLPGPTWGGLDGRQRAMRKMERDPSDAPGLHSGLHGVRLREPLSLYDQALAMEDAWNMWSRHLKKAAGTEPLDEKSLDTLEAYKPWIMPPGWRPDIKKRISDRQEFYKSWRPAVQVAAQKAKQKPGYLKEDRRPSVRANRAGTRGFRAPEVLLKCPDQTVALDIWSAGIILLCFLTRRFPFFNSNDDTEALAEIMAIFGRRKMERCAALHNRILQTNIRDYDEPPYADLHALVRSLNPPIVVENSPNPYGEIPASDADISDWYAQSELLDCTKRWTAQECLEHPFFRGAYDIGLGRTQFREDAFLHDL</sequence>
<protein>
    <recommendedName>
        <fullName evidence="1">non-specific serine/threonine protein kinase</fullName>
        <ecNumber evidence="1">2.7.11.1</ecNumber>
    </recommendedName>
</protein>
<evidence type="ECO:0000313" key="10">
    <source>
        <dbReference type="EMBL" id="POY70825.1"/>
    </source>
</evidence>
<dbReference type="GO" id="GO:0005524">
    <property type="term" value="F:ATP binding"/>
    <property type="evidence" value="ECO:0007669"/>
    <property type="project" value="UniProtKB-UniRule"/>
</dbReference>
<dbReference type="Proteomes" id="UP000237144">
    <property type="component" value="Unassembled WGS sequence"/>
</dbReference>
<keyword evidence="5" id="KW-0418">Kinase</keyword>
<evidence type="ECO:0000259" key="9">
    <source>
        <dbReference type="PROSITE" id="PS50011"/>
    </source>
</evidence>
<dbReference type="OrthoDB" id="10020333at2759"/>
<dbReference type="InterPro" id="IPR011009">
    <property type="entry name" value="Kinase-like_dom_sf"/>
</dbReference>
<dbReference type="InterPro" id="IPR008271">
    <property type="entry name" value="Ser/Thr_kinase_AS"/>
</dbReference>
<feature type="compositionally biased region" description="Polar residues" evidence="8">
    <location>
        <begin position="70"/>
        <end position="83"/>
    </location>
</feature>
<dbReference type="PROSITE" id="PS00108">
    <property type="entry name" value="PROTEIN_KINASE_ST"/>
    <property type="match status" value="1"/>
</dbReference>
<accession>A0A2S5B236</accession>
<dbReference type="GO" id="GO:0044773">
    <property type="term" value="P:mitotic DNA damage checkpoint signaling"/>
    <property type="evidence" value="ECO:0007669"/>
    <property type="project" value="TreeGrafter"/>
</dbReference>
<feature type="compositionally biased region" description="Acidic residues" evidence="8">
    <location>
        <begin position="54"/>
        <end position="65"/>
    </location>
</feature>
<evidence type="ECO:0000256" key="7">
    <source>
        <dbReference type="PROSITE-ProRule" id="PRU10141"/>
    </source>
</evidence>
<dbReference type="EMBL" id="PJQD01000097">
    <property type="protein sequence ID" value="POY70825.1"/>
    <property type="molecule type" value="Genomic_DNA"/>
</dbReference>
<evidence type="ECO:0000256" key="6">
    <source>
        <dbReference type="ARBA" id="ARBA00022840"/>
    </source>
</evidence>
<dbReference type="PROSITE" id="PS00107">
    <property type="entry name" value="PROTEIN_KINASE_ATP"/>
    <property type="match status" value="1"/>
</dbReference>
<feature type="binding site" evidence="7">
    <location>
        <position position="218"/>
    </location>
    <ligand>
        <name>ATP</name>
        <dbReference type="ChEBI" id="CHEBI:30616"/>
    </ligand>
</feature>